<accession>A0A178MP94</accession>
<evidence type="ECO:0000256" key="2">
    <source>
        <dbReference type="ARBA" id="ARBA00015195"/>
    </source>
</evidence>
<dbReference type="RefSeq" id="WP_068501195.1">
    <property type="nucleotide sequence ID" value="NZ_LWQU01000143.1"/>
</dbReference>
<dbReference type="EMBL" id="LWQU01000143">
    <property type="protein sequence ID" value="OAN49847.1"/>
    <property type="molecule type" value="Genomic_DNA"/>
</dbReference>
<comment type="function">
    <text evidence="7">Activator of cell division through the inhibition of FtsZ GTPase activity, therefore promoting FtsZ assembly into bundles of protofilaments necessary for the formation of the division Z ring. It is recruited early at mid-cell but it is not essential for cell division.</text>
</comment>
<dbReference type="InterPro" id="IPR042233">
    <property type="entry name" value="Cell_div_ZapA_N"/>
</dbReference>
<keyword evidence="3" id="KW-0963">Cytoplasm</keyword>
<dbReference type="STRING" id="1437059.A6A05_13005"/>
<dbReference type="OrthoDB" id="9797575at2"/>
<evidence type="ECO:0000256" key="4">
    <source>
        <dbReference type="ARBA" id="ARBA00022618"/>
    </source>
</evidence>
<organism evidence="10 11">
    <name type="scientific">Magnetospirillum moscoviense</name>
    <dbReference type="NCBI Taxonomy" id="1437059"/>
    <lineage>
        <taxon>Bacteria</taxon>
        <taxon>Pseudomonadati</taxon>
        <taxon>Pseudomonadota</taxon>
        <taxon>Alphaproteobacteria</taxon>
        <taxon>Rhodospirillales</taxon>
        <taxon>Rhodospirillaceae</taxon>
        <taxon>Magnetospirillum</taxon>
    </lineage>
</organism>
<dbReference type="Gene3D" id="3.30.160.880">
    <property type="entry name" value="Cell division protein ZapA protomer, N-terminal domain"/>
    <property type="match status" value="1"/>
</dbReference>
<dbReference type="GO" id="GO:0032153">
    <property type="term" value="C:cell division site"/>
    <property type="evidence" value="ECO:0007669"/>
    <property type="project" value="TreeGrafter"/>
</dbReference>
<dbReference type="GO" id="GO:0030428">
    <property type="term" value="C:cell septum"/>
    <property type="evidence" value="ECO:0007669"/>
    <property type="project" value="TreeGrafter"/>
</dbReference>
<keyword evidence="5" id="KW-0717">Septation</keyword>
<dbReference type="Pfam" id="PF05164">
    <property type="entry name" value="ZapA"/>
    <property type="match status" value="1"/>
</dbReference>
<evidence type="ECO:0000256" key="1">
    <source>
        <dbReference type="ARBA" id="ARBA00004496"/>
    </source>
</evidence>
<evidence type="ECO:0000256" key="7">
    <source>
        <dbReference type="ARBA" id="ARBA00024910"/>
    </source>
</evidence>
<reference evidence="10 11" key="1">
    <citation type="submission" date="2016-04" db="EMBL/GenBank/DDBJ databases">
        <title>Draft genome sequence of freshwater magnetotactic bacteria Magnetospirillum marisnigri SP-1 and Magnetospirillum moscoviense BB-1.</title>
        <authorList>
            <person name="Koziaeva V."/>
            <person name="Dziuba M.V."/>
            <person name="Ivanov T.M."/>
            <person name="Kuznetsov B."/>
            <person name="Grouzdev D.S."/>
        </authorList>
    </citation>
    <scope>NUCLEOTIDE SEQUENCE [LARGE SCALE GENOMIC DNA]</scope>
    <source>
        <strain evidence="10 11">BB-1</strain>
    </source>
</reference>
<protein>
    <recommendedName>
        <fullName evidence="2">Cell division protein ZapA</fullName>
    </recommendedName>
    <alternativeName>
        <fullName evidence="9">Z ring-associated protein ZapA</fullName>
    </alternativeName>
</protein>
<keyword evidence="4" id="KW-0132">Cell division</keyword>
<sequence>MAVVSVTVNGRVYEIGCDDSQIARIQQLGRMVDDKAQELLRQIGTVPDSRLLVMVGLMLADELTEARDLVKAAGTDLAAVAEGDNRMAAGIEALAGRIESIADRLERS</sequence>
<dbReference type="SUPFAM" id="SSF102829">
    <property type="entry name" value="Cell division protein ZapA-like"/>
    <property type="match status" value="1"/>
</dbReference>
<comment type="subunit">
    <text evidence="8">Homodimer. Interacts with FtsZ.</text>
</comment>
<dbReference type="GO" id="GO:0005829">
    <property type="term" value="C:cytosol"/>
    <property type="evidence" value="ECO:0007669"/>
    <property type="project" value="TreeGrafter"/>
</dbReference>
<comment type="subcellular location">
    <subcellularLocation>
        <location evidence="1">Cytoplasm</location>
    </subcellularLocation>
</comment>
<proteinExistence type="predicted"/>
<evidence type="ECO:0000256" key="8">
    <source>
        <dbReference type="ARBA" id="ARBA00026068"/>
    </source>
</evidence>
<dbReference type="GO" id="GO:0043093">
    <property type="term" value="P:FtsZ-dependent cytokinesis"/>
    <property type="evidence" value="ECO:0007669"/>
    <property type="project" value="TreeGrafter"/>
</dbReference>
<evidence type="ECO:0000313" key="11">
    <source>
        <dbReference type="Proteomes" id="UP000078543"/>
    </source>
</evidence>
<evidence type="ECO:0000256" key="3">
    <source>
        <dbReference type="ARBA" id="ARBA00022490"/>
    </source>
</evidence>
<name>A0A178MP94_9PROT</name>
<dbReference type="InterPro" id="IPR036192">
    <property type="entry name" value="Cell_div_ZapA-like_sf"/>
</dbReference>
<dbReference type="InterPro" id="IPR007838">
    <property type="entry name" value="Cell_div_ZapA-like"/>
</dbReference>
<dbReference type="PANTHER" id="PTHR34981">
    <property type="entry name" value="CELL DIVISION PROTEIN ZAPA"/>
    <property type="match status" value="1"/>
</dbReference>
<evidence type="ECO:0000313" key="10">
    <source>
        <dbReference type="EMBL" id="OAN49847.1"/>
    </source>
</evidence>
<keyword evidence="11" id="KW-1185">Reference proteome</keyword>
<dbReference type="GO" id="GO:0000917">
    <property type="term" value="P:division septum assembly"/>
    <property type="evidence" value="ECO:0007669"/>
    <property type="project" value="UniProtKB-KW"/>
</dbReference>
<dbReference type="PANTHER" id="PTHR34981:SF1">
    <property type="entry name" value="CELL DIVISION PROTEIN ZAPA"/>
    <property type="match status" value="1"/>
</dbReference>
<gene>
    <name evidence="10" type="ORF">A6A05_13005</name>
</gene>
<dbReference type="AlphaFoldDB" id="A0A178MP94"/>
<evidence type="ECO:0000256" key="9">
    <source>
        <dbReference type="ARBA" id="ARBA00033158"/>
    </source>
</evidence>
<evidence type="ECO:0000256" key="5">
    <source>
        <dbReference type="ARBA" id="ARBA00023210"/>
    </source>
</evidence>
<evidence type="ECO:0000256" key="6">
    <source>
        <dbReference type="ARBA" id="ARBA00023306"/>
    </source>
</evidence>
<dbReference type="GO" id="GO:0000921">
    <property type="term" value="P:septin ring assembly"/>
    <property type="evidence" value="ECO:0007669"/>
    <property type="project" value="TreeGrafter"/>
</dbReference>
<dbReference type="Proteomes" id="UP000078543">
    <property type="component" value="Unassembled WGS sequence"/>
</dbReference>
<keyword evidence="6" id="KW-0131">Cell cycle</keyword>
<comment type="caution">
    <text evidence="10">The sequence shown here is derived from an EMBL/GenBank/DDBJ whole genome shotgun (WGS) entry which is preliminary data.</text>
</comment>